<dbReference type="GeneID" id="36525114"/>
<dbReference type="SUPFAM" id="SSF52540">
    <property type="entry name" value="P-loop containing nucleoside triphosphate hydrolases"/>
    <property type="match status" value="1"/>
</dbReference>
<dbReference type="InterPro" id="IPR054289">
    <property type="entry name" value="DUF7025"/>
</dbReference>
<dbReference type="GO" id="GO:0016887">
    <property type="term" value="F:ATP hydrolysis activity"/>
    <property type="evidence" value="ECO:0007669"/>
    <property type="project" value="InterPro"/>
</dbReference>
<dbReference type="EMBL" id="KZ559169">
    <property type="protein sequence ID" value="PLB34979.1"/>
    <property type="molecule type" value="Genomic_DNA"/>
</dbReference>
<dbReference type="Proteomes" id="UP000234585">
    <property type="component" value="Unassembled WGS sequence"/>
</dbReference>
<evidence type="ECO:0000313" key="2">
    <source>
        <dbReference type="EMBL" id="PLB34979.1"/>
    </source>
</evidence>
<dbReference type="InterPro" id="IPR027417">
    <property type="entry name" value="P-loop_NTPase"/>
</dbReference>
<sequence length="689" mass="79825">MDRIQTLEQENILLRRFVDPDSTHRGPPFFQVLYRFKGNDRVFLRPPTWTRNTSSGKTRYTLKEDPLSMKAEEYLKRSRALAFAVFKTYASESVDDPPKEQDQEADMWPVPEPEAETILFVSDYMREALDTYLEEQPNFKELFPRFDARKEISAPYLFWYCCRASHESILKRLSTRYRRLMELFAHWITSNYENEYTHVDDQLSRGVISSSSMKYLAKPGDVLVSSKKTHLQAYMAKSWAEQNTAMKKSSKTEHGIENQNVWQVNAWSYDFDGSFYRTSTVLTIEINVEDPTEEVALRDLSVFPLRYASQDTQLRLEQRGQTHWDCRKTKLVSCTSSNDIESMTNNNERFMIDFSTYKQLHPSESKTLLKKRDEILPERMNVDEPPSAPELFLFPSTIIGFNLRRKKWVNLEVDLIRKVEWNKQAFESLVVEEETKDLVQALVTNRLEAEKGTDMIDDKGKGLTILLHGGPGTGKTFTAESVAELAEKPLYRVTCGDIGTHPEAVEQYLESALHLGKIWGCVVLLDEADVFLQERTLSDLKRNALVTVFLRVLEYYDGILILTSNRVGTFDEAFKSRIQLSLHYPNLSQSQRLKIWRNLINRLKRLDHPSIDFDDIECYVAELAEKNMNGREIRNAITTARQLAKFKGKKVSHAHLKHVIEVAGRFETYLSTVKEGFTDDDIARESGLR</sequence>
<dbReference type="CDD" id="cd19481">
    <property type="entry name" value="RecA-like_protease"/>
    <property type="match status" value="1"/>
</dbReference>
<organism evidence="2 3">
    <name type="scientific">Aspergillus candidus</name>
    <dbReference type="NCBI Taxonomy" id="41067"/>
    <lineage>
        <taxon>Eukaryota</taxon>
        <taxon>Fungi</taxon>
        <taxon>Dikarya</taxon>
        <taxon>Ascomycota</taxon>
        <taxon>Pezizomycotina</taxon>
        <taxon>Eurotiomycetes</taxon>
        <taxon>Eurotiomycetidae</taxon>
        <taxon>Eurotiales</taxon>
        <taxon>Aspergillaceae</taxon>
        <taxon>Aspergillus</taxon>
        <taxon>Aspergillus subgen. Circumdati</taxon>
    </lineage>
</organism>
<dbReference type="RefSeq" id="XP_024668991.1">
    <property type="nucleotide sequence ID" value="XM_024817954.1"/>
</dbReference>
<keyword evidence="2" id="KW-0378">Hydrolase</keyword>
<feature type="domain" description="AAA+ ATPase" evidence="1">
    <location>
        <begin position="461"/>
        <end position="588"/>
    </location>
</feature>
<protein>
    <submittedName>
        <fullName evidence="2">P-loop containing nucleoside triphosphate hydrolase protein</fullName>
    </submittedName>
</protein>
<dbReference type="Pfam" id="PF00004">
    <property type="entry name" value="AAA"/>
    <property type="match status" value="1"/>
</dbReference>
<dbReference type="Gene3D" id="3.40.50.300">
    <property type="entry name" value="P-loop containing nucleotide triphosphate hydrolases"/>
    <property type="match status" value="1"/>
</dbReference>
<dbReference type="GO" id="GO:0005524">
    <property type="term" value="F:ATP binding"/>
    <property type="evidence" value="ECO:0007669"/>
    <property type="project" value="InterPro"/>
</dbReference>
<accession>A0A2I2F2Y9</accession>
<name>A0A2I2F2Y9_ASPCN</name>
<dbReference type="Pfam" id="PF23232">
    <property type="entry name" value="AAA_lid_13"/>
    <property type="match status" value="1"/>
</dbReference>
<dbReference type="STRING" id="41067.A0A2I2F2Y9"/>
<dbReference type="SMART" id="SM00382">
    <property type="entry name" value="AAA"/>
    <property type="match status" value="1"/>
</dbReference>
<dbReference type="PANTHER" id="PTHR46411">
    <property type="entry name" value="FAMILY ATPASE, PUTATIVE-RELATED"/>
    <property type="match status" value="1"/>
</dbReference>
<reference evidence="2 3" key="1">
    <citation type="submission" date="2017-12" db="EMBL/GenBank/DDBJ databases">
        <authorList>
            <consortium name="DOE Joint Genome Institute"/>
            <person name="Haridas S."/>
            <person name="Kjaerbolling I."/>
            <person name="Vesth T.C."/>
            <person name="Frisvad J.C."/>
            <person name="Nybo J.L."/>
            <person name="Theobald S."/>
            <person name="Kuo A."/>
            <person name="Bowyer P."/>
            <person name="Matsuda Y."/>
            <person name="Mondo S."/>
            <person name="Lyhne E.K."/>
            <person name="Kogle M.E."/>
            <person name="Clum A."/>
            <person name="Lipzen A."/>
            <person name="Salamov A."/>
            <person name="Ngan C.Y."/>
            <person name="Daum C."/>
            <person name="Chiniquy J."/>
            <person name="Barry K."/>
            <person name="LaButti K."/>
            <person name="Simmons B.A."/>
            <person name="Magnuson J.K."/>
            <person name="Mortensen U.H."/>
            <person name="Larsen T.O."/>
            <person name="Grigoriev I.V."/>
            <person name="Baker S.E."/>
            <person name="Andersen M.R."/>
            <person name="Nordberg H.P."/>
            <person name="Cantor M.N."/>
            <person name="Hua S.X."/>
        </authorList>
    </citation>
    <scope>NUCLEOTIDE SEQUENCE [LARGE SCALE GENOMIC DNA]</scope>
    <source>
        <strain evidence="2 3">CBS 102.13</strain>
    </source>
</reference>
<dbReference type="Pfam" id="PF22942">
    <property type="entry name" value="DUF7025"/>
    <property type="match status" value="1"/>
</dbReference>
<dbReference type="AlphaFoldDB" id="A0A2I2F2Y9"/>
<evidence type="ECO:0000259" key="1">
    <source>
        <dbReference type="SMART" id="SM00382"/>
    </source>
</evidence>
<dbReference type="OrthoDB" id="10042665at2759"/>
<dbReference type="InterPro" id="IPR003593">
    <property type="entry name" value="AAA+_ATPase"/>
</dbReference>
<dbReference type="InterPro" id="IPR003959">
    <property type="entry name" value="ATPase_AAA_core"/>
</dbReference>
<evidence type="ECO:0000313" key="3">
    <source>
        <dbReference type="Proteomes" id="UP000234585"/>
    </source>
</evidence>
<proteinExistence type="predicted"/>
<dbReference type="InterPro" id="IPR056599">
    <property type="entry name" value="AAA_lid_fung"/>
</dbReference>
<dbReference type="PANTHER" id="PTHR46411:SF2">
    <property type="entry name" value="AAA+ ATPASE DOMAIN-CONTAINING PROTEIN"/>
    <property type="match status" value="1"/>
</dbReference>
<keyword evidence="3" id="KW-1185">Reference proteome</keyword>
<gene>
    <name evidence="2" type="ORF">BDW47DRAFT_133889</name>
</gene>